<evidence type="ECO:0000313" key="10">
    <source>
        <dbReference type="EnsemblMetazoa" id="GMOY003367-PA"/>
    </source>
</evidence>
<dbReference type="GO" id="GO:0016020">
    <property type="term" value="C:membrane"/>
    <property type="evidence" value="ECO:0007669"/>
    <property type="project" value="UniProtKB-SubCell"/>
</dbReference>
<feature type="transmembrane region" description="Helical" evidence="9">
    <location>
        <begin position="180"/>
        <end position="200"/>
    </location>
</feature>
<evidence type="ECO:0000256" key="4">
    <source>
        <dbReference type="ARBA" id="ARBA00022989"/>
    </source>
</evidence>
<feature type="transmembrane region" description="Helical" evidence="9">
    <location>
        <begin position="58"/>
        <end position="76"/>
    </location>
</feature>
<comment type="similarity">
    <text evidence="2">Belongs to the unc-93 family.</text>
</comment>
<dbReference type="SUPFAM" id="SSF103473">
    <property type="entry name" value="MFS general substrate transporter"/>
    <property type="match status" value="1"/>
</dbReference>
<evidence type="ECO:0000256" key="6">
    <source>
        <dbReference type="ARBA" id="ARBA00023180"/>
    </source>
</evidence>
<dbReference type="Gene3D" id="1.20.1250.20">
    <property type="entry name" value="MFS general substrate transporter like domains"/>
    <property type="match status" value="2"/>
</dbReference>
<dbReference type="PhylomeDB" id="A0A1B0FHW3"/>
<keyword evidence="4 9" id="KW-1133">Transmembrane helix</keyword>
<dbReference type="InterPro" id="IPR051617">
    <property type="entry name" value="UNC-93-like_regulator"/>
</dbReference>
<keyword evidence="3 9" id="KW-0812">Transmembrane</keyword>
<feature type="transmembrane region" description="Helical" evidence="9">
    <location>
        <begin position="146"/>
        <end position="168"/>
    </location>
</feature>
<dbReference type="InterPro" id="IPR010291">
    <property type="entry name" value="Ion_channel_UNC-93"/>
</dbReference>
<sequence length="450" mass="49837">MPTDDNQQALDEETLAFLLRISYNYYGGGDEYHVNLNLLHKTILESLKKDDTSFTGDGYVSLSIIYLTFSFFNWLIPSFIAFTGPRAAILVGALINIFFMLTFLYPMTWLLYTASALVGFGAAIIWTGQGALLARCSNPDNISRNSGIFWALLQCNMFFGNLCVYFAFQNKTHIDEHTRLMVVIVLSAVAFLSVIVLLGLRRVPDNSEMGDMDTEIPRSAWSSAWYALQSSGKLFMTRDMMLLTLPFAYTGFVLSFFSGIYGPSVGFTQKIHETPKEYVGIIGICIGIGEVTAGTVFGILGSKTVRFGRDPIVIIAYVIHLVTFLLIYLNLPDNAPFKETEDVSYINPPKLWLALLCAVLLGLGDGSFCTQIYSMLAGVFVKQSAAAFAIFKFAQSVAAAIAFYYAYHLGLGIQLGILAIFATLGTITFCFVELKYKQLAKSEKTEESEK</sequence>
<evidence type="ECO:0000256" key="7">
    <source>
        <dbReference type="ARBA" id="ARBA00040302"/>
    </source>
</evidence>
<dbReference type="PANTHER" id="PTHR23294">
    <property type="entry name" value="ET TRANSLATION PRODUCT-RELATED"/>
    <property type="match status" value="1"/>
</dbReference>
<proteinExistence type="inferred from homology"/>
<dbReference type="EMBL" id="CCAG010016773">
    <property type="status" value="NOT_ANNOTATED_CDS"/>
    <property type="molecule type" value="Genomic_DNA"/>
</dbReference>
<dbReference type="EnsemblMetazoa" id="GMOY003367-RA">
    <property type="protein sequence ID" value="GMOY003367-PA"/>
    <property type="gene ID" value="GMOY003367"/>
</dbReference>
<keyword evidence="6" id="KW-0325">Glycoprotein</keyword>
<feature type="transmembrane region" description="Helical" evidence="9">
    <location>
        <begin position="281"/>
        <end position="300"/>
    </location>
</feature>
<feature type="transmembrane region" description="Helical" evidence="9">
    <location>
        <begin position="88"/>
        <end position="105"/>
    </location>
</feature>
<feature type="transmembrane region" description="Helical" evidence="9">
    <location>
        <begin position="240"/>
        <end position="261"/>
    </location>
</feature>
<evidence type="ECO:0000256" key="5">
    <source>
        <dbReference type="ARBA" id="ARBA00023136"/>
    </source>
</evidence>
<feature type="transmembrane region" description="Helical" evidence="9">
    <location>
        <begin position="312"/>
        <end position="331"/>
    </location>
</feature>
<organism evidence="10 11">
    <name type="scientific">Glossina morsitans morsitans</name>
    <name type="common">Savannah tsetse fly</name>
    <dbReference type="NCBI Taxonomy" id="37546"/>
    <lineage>
        <taxon>Eukaryota</taxon>
        <taxon>Metazoa</taxon>
        <taxon>Ecdysozoa</taxon>
        <taxon>Arthropoda</taxon>
        <taxon>Hexapoda</taxon>
        <taxon>Insecta</taxon>
        <taxon>Pterygota</taxon>
        <taxon>Neoptera</taxon>
        <taxon>Endopterygota</taxon>
        <taxon>Diptera</taxon>
        <taxon>Brachycera</taxon>
        <taxon>Muscomorpha</taxon>
        <taxon>Hippoboscoidea</taxon>
        <taxon>Glossinidae</taxon>
        <taxon>Glossina</taxon>
    </lineage>
</organism>
<dbReference type="STRING" id="37546.A0A1B0FHW3"/>
<feature type="transmembrane region" description="Helical" evidence="9">
    <location>
        <begin position="413"/>
        <end position="434"/>
    </location>
</feature>
<evidence type="ECO:0000256" key="8">
    <source>
        <dbReference type="ARBA" id="ARBA00041910"/>
    </source>
</evidence>
<feature type="transmembrane region" description="Helical" evidence="9">
    <location>
        <begin position="111"/>
        <end position="134"/>
    </location>
</feature>
<dbReference type="VEuPathDB" id="VectorBase:GMOY003367"/>
<dbReference type="AlphaFoldDB" id="A0A1B0FHW3"/>
<name>A0A1B0FHW3_GLOMM</name>
<keyword evidence="5 9" id="KW-0472">Membrane</keyword>
<accession>A0A1B0FHW3</accession>
<keyword evidence="11" id="KW-1185">Reference proteome</keyword>
<dbReference type="PANTHER" id="PTHR23294:SF0">
    <property type="entry name" value="UNC93-LIKE PROTEIN MFSD11"/>
    <property type="match status" value="1"/>
</dbReference>
<evidence type="ECO:0000313" key="11">
    <source>
        <dbReference type="Proteomes" id="UP000092444"/>
    </source>
</evidence>
<dbReference type="InterPro" id="IPR036259">
    <property type="entry name" value="MFS_trans_sf"/>
</dbReference>
<comment type="subcellular location">
    <subcellularLocation>
        <location evidence="1">Membrane</location>
        <topology evidence="1">Multi-pass membrane protein</topology>
    </subcellularLocation>
</comment>
<evidence type="ECO:0000256" key="2">
    <source>
        <dbReference type="ARBA" id="ARBA00009172"/>
    </source>
</evidence>
<protein>
    <recommendedName>
        <fullName evidence="7">UNC93-like protein MFSD11</fullName>
    </recommendedName>
    <alternativeName>
        <fullName evidence="8">Major facilitator superfamily domain-containing protein 11</fullName>
    </alternativeName>
</protein>
<dbReference type="Pfam" id="PF05978">
    <property type="entry name" value="UNC-93"/>
    <property type="match status" value="1"/>
</dbReference>
<evidence type="ECO:0000256" key="1">
    <source>
        <dbReference type="ARBA" id="ARBA00004141"/>
    </source>
</evidence>
<evidence type="ECO:0000256" key="3">
    <source>
        <dbReference type="ARBA" id="ARBA00022692"/>
    </source>
</evidence>
<feature type="transmembrane region" description="Helical" evidence="9">
    <location>
        <begin position="351"/>
        <end position="373"/>
    </location>
</feature>
<dbReference type="Proteomes" id="UP000092444">
    <property type="component" value="Unassembled WGS sequence"/>
</dbReference>
<reference evidence="10" key="1">
    <citation type="submission" date="2020-05" db="UniProtKB">
        <authorList>
            <consortium name="EnsemblMetazoa"/>
        </authorList>
    </citation>
    <scope>IDENTIFICATION</scope>
    <source>
        <strain evidence="10">Yale</strain>
    </source>
</reference>
<evidence type="ECO:0000256" key="9">
    <source>
        <dbReference type="SAM" id="Phobius"/>
    </source>
</evidence>
<feature type="transmembrane region" description="Helical" evidence="9">
    <location>
        <begin position="385"/>
        <end position="407"/>
    </location>
</feature>